<organism evidence="2 3">
    <name type="scientific">Acetobacter persici</name>
    <dbReference type="NCBI Taxonomy" id="1076596"/>
    <lineage>
        <taxon>Bacteria</taxon>
        <taxon>Pseudomonadati</taxon>
        <taxon>Pseudomonadota</taxon>
        <taxon>Alphaproteobacteria</taxon>
        <taxon>Acetobacterales</taxon>
        <taxon>Acetobacteraceae</taxon>
        <taxon>Acetobacter</taxon>
    </lineage>
</organism>
<evidence type="ECO:0000256" key="1">
    <source>
        <dbReference type="SAM" id="Phobius"/>
    </source>
</evidence>
<dbReference type="OrthoDB" id="799595at2"/>
<comment type="caution">
    <text evidence="2">The sequence shown here is derived from an EMBL/GenBank/DDBJ whole genome shotgun (WGS) entry which is preliminary data.</text>
</comment>
<dbReference type="Proteomes" id="UP000548726">
    <property type="component" value="Unassembled WGS sequence"/>
</dbReference>
<dbReference type="EMBL" id="BLJP01000001">
    <property type="protein sequence ID" value="GFE92603.1"/>
    <property type="molecule type" value="Genomic_DNA"/>
</dbReference>
<sequence length="347" mass="40278">MKNKFSIFVIPIILIYFLAIAIISNKENIFIYFFPLYEGVKIFINNINSSQIILTLITACIIFLLYFIVGGREEEFIDVAKKLFDVIKKISYLFFEHSLGIKIQTEKSYYEESNKENKYKERILNDIKIKISESYDYSHSDENPTLKTKIVSVLEELAEPIEDDKSIWHSIEKKSLLRLSNQIVVLGYRANVSLGIGILFCLFGMGILWYSFFYNPPQISGNFEWLDLFRAYVPRSTLVILIQIVGFFFLKLYRSTLSELRYTQNEITNVEMKLIALRASVANESENLSEILNGLVKTDRNHIIEKGQTTVEIEKQRVSSDFDKSLVTALVSIFQGERKSFFSKDKN</sequence>
<reference evidence="2 3" key="1">
    <citation type="journal article" date="2020" name="Cell Rep.">
        <title>Local necrotic cells trigger systemic immune activation via gut microbiome dysbiosis in Drosophila.</title>
        <authorList>
            <person name="Kosakamoto H."/>
            <person name="Yamauchi T."/>
            <person name="Akuzawa-Tokita Y."/>
            <person name="Nishimura K."/>
            <person name="Soga T."/>
            <person name="Murakami T."/>
            <person name="Mori H."/>
            <person name="Yamamoto K."/>
            <person name="Miyazaki R."/>
            <person name="Koto A."/>
            <person name="Miura M."/>
            <person name="Obata F."/>
        </authorList>
    </citation>
    <scope>NUCLEOTIDE SEQUENCE [LARGE SCALE GENOMIC DNA]</scope>
    <source>
        <strain evidence="2 3">Ai</strain>
    </source>
</reference>
<feature type="transmembrane region" description="Helical" evidence="1">
    <location>
        <begin position="232"/>
        <end position="253"/>
    </location>
</feature>
<proteinExistence type="predicted"/>
<protein>
    <submittedName>
        <fullName evidence="2">Uncharacterized protein</fullName>
    </submittedName>
</protein>
<dbReference type="AlphaFoldDB" id="A0A6V8I4T0"/>
<evidence type="ECO:0000313" key="2">
    <source>
        <dbReference type="EMBL" id="GFE92603.1"/>
    </source>
</evidence>
<keyword evidence="1" id="KW-0812">Transmembrane</keyword>
<feature type="transmembrane region" description="Helical" evidence="1">
    <location>
        <begin position="192"/>
        <end position="212"/>
    </location>
</feature>
<gene>
    <name evidence="2" type="ORF">DmAi_06620</name>
</gene>
<accession>A0A6V8I4T0</accession>
<name>A0A6V8I4T0_9PROT</name>
<feature type="transmembrane region" description="Helical" evidence="1">
    <location>
        <begin position="5"/>
        <end position="23"/>
    </location>
</feature>
<keyword evidence="3" id="KW-1185">Reference proteome</keyword>
<dbReference type="RefSeq" id="WP_086655158.1">
    <property type="nucleotide sequence ID" value="NZ_BLJP01000001.1"/>
</dbReference>
<keyword evidence="1" id="KW-0472">Membrane</keyword>
<evidence type="ECO:0000313" key="3">
    <source>
        <dbReference type="Proteomes" id="UP000548726"/>
    </source>
</evidence>
<feature type="transmembrane region" description="Helical" evidence="1">
    <location>
        <begin position="43"/>
        <end position="69"/>
    </location>
</feature>
<keyword evidence="1" id="KW-1133">Transmembrane helix</keyword>